<dbReference type="EMBL" id="CM035412">
    <property type="protein sequence ID" value="KAH7432520.1"/>
    <property type="molecule type" value="Genomic_DNA"/>
</dbReference>
<dbReference type="EMBL" id="CM035412">
    <property type="protein sequence ID" value="KAH7432519.1"/>
    <property type="molecule type" value="Genomic_DNA"/>
</dbReference>
<accession>A0A8T2UDC1</accession>
<dbReference type="GO" id="GO:0009536">
    <property type="term" value="C:plastid"/>
    <property type="evidence" value="ECO:0007669"/>
    <property type="project" value="TreeGrafter"/>
</dbReference>
<evidence type="ECO:0000313" key="3">
    <source>
        <dbReference type="Proteomes" id="UP000825935"/>
    </source>
</evidence>
<feature type="region of interest" description="Disordered" evidence="1">
    <location>
        <begin position="153"/>
        <end position="180"/>
    </location>
</feature>
<evidence type="ECO:0000256" key="1">
    <source>
        <dbReference type="SAM" id="MobiDB-lite"/>
    </source>
</evidence>
<evidence type="ECO:0000313" key="2">
    <source>
        <dbReference type="EMBL" id="KAH7432520.1"/>
    </source>
</evidence>
<dbReference type="PANTHER" id="PTHR36773:SF1">
    <property type="entry name" value="EXPRESSED PROTEIN"/>
    <property type="match status" value="1"/>
</dbReference>
<dbReference type="PANTHER" id="PTHR36773">
    <property type="entry name" value="EXPRESSED PROTEIN"/>
    <property type="match status" value="1"/>
</dbReference>
<sequence length="180" mass="20524">MNGNHTGRMPREATVTPFDPPIPILRRPLPAAEDDNPSKGPFVLAFQDEQSWISAWHSCELKIVERCEAGARMGCSINATKKCKPPWWLNMLPFLKKPNHQQSQNACEEQEMQSCLEVARSKCFSYAKETCEGGLSDIRVICSEPFMNTKQHRYRRSKRSSKEEAVRLADERGPSKQSKE</sequence>
<dbReference type="Proteomes" id="UP000825935">
    <property type="component" value="Chromosome 7"/>
</dbReference>
<gene>
    <name evidence="2" type="ORF">KP509_07G026200</name>
</gene>
<reference evidence="2" key="1">
    <citation type="submission" date="2021-08" db="EMBL/GenBank/DDBJ databases">
        <title>WGS assembly of Ceratopteris richardii.</title>
        <authorList>
            <person name="Marchant D.B."/>
            <person name="Chen G."/>
            <person name="Jenkins J."/>
            <person name="Shu S."/>
            <person name="Leebens-Mack J."/>
            <person name="Grimwood J."/>
            <person name="Schmutz J."/>
            <person name="Soltis P."/>
            <person name="Soltis D."/>
            <person name="Chen Z.-H."/>
        </authorList>
    </citation>
    <scope>NUCLEOTIDE SEQUENCE</scope>
    <source>
        <strain evidence="2">Whitten #5841</strain>
        <tissue evidence="2">Leaf</tissue>
    </source>
</reference>
<protein>
    <submittedName>
        <fullName evidence="2">Uncharacterized protein</fullName>
    </submittedName>
</protein>
<feature type="region of interest" description="Disordered" evidence="1">
    <location>
        <begin position="1"/>
        <end position="33"/>
    </location>
</feature>
<dbReference type="AlphaFoldDB" id="A0A8T2UDC1"/>
<feature type="compositionally biased region" description="Basic and acidic residues" evidence="1">
    <location>
        <begin position="160"/>
        <end position="180"/>
    </location>
</feature>
<organism evidence="2 3">
    <name type="scientific">Ceratopteris richardii</name>
    <name type="common">Triangle waterfern</name>
    <dbReference type="NCBI Taxonomy" id="49495"/>
    <lineage>
        <taxon>Eukaryota</taxon>
        <taxon>Viridiplantae</taxon>
        <taxon>Streptophyta</taxon>
        <taxon>Embryophyta</taxon>
        <taxon>Tracheophyta</taxon>
        <taxon>Polypodiopsida</taxon>
        <taxon>Polypodiidae</taxon>
        <taxon>Polypodiales</taxon>
        <taxon>Pteridineae</taxon>
        <taxon>Pteridaceae</taxon>
        <taxon>Parkerioideae</taxon>
        <taxon>Ceratopteris</taxon>
    </lineage>
</organism>
<keyword evidence="3" id="KW-1185">Reference proteome</keyword>
<proteinExistence type="predicted"/>
<dbReference type="OMA" id="CEEREFE"/>
<comment type="caution">
    <text evidence="2">The sequence shown here is derived from an EMBL/GenBank/DDBJ whole genome shotgun (WGS) entry which is preliminary data.</text>
</comment>
<dbReference type="OrthoDB" id="1928518at2759"/>
<name>A0A8T2UDC1_CERRI</name>